<sequence>MQNILEAGEFIENDRTGVGIYSWFGTMLRFDLTQGFPAITTKKLAWRAVVGELLWFLEGSMNVNRLREITFGPGSSKRTIWDDNYDNQAKNLGYSNGYLGPVYGRQWRDFQGVDQIQQLIKDINKSKESGIHNRRLLVSAWNPPELDKMALPPCHYAFQLLILPIP</sequence>
<reference evidence="7" key="1">
    <citation type="submission" date="2017-10" db="EMBL/GenBank/DDBJ databases">
        <title>First characterization of an IncA/C plasmid carrying blaPER-2 from Citrobacter freundii.</title>
        <authorList>
            <person name="Ruggiero M."/>
            <person name="Girlich D."/>
            <person name="Naas T."/>
            <person name="Power P."/>
            <person name="Gutkind G.G."/>
        </authorList>
    </citation>
    <scope>NUCLEOTIDE SEQUENCE</scope>
    <source>
        <strain evidence="7">33587</strain>
        <plasmid evidence="7">pCf587</plasmid>
    </source>
</reference>
<evidence type="ECO:0000259" key="6">
    <source>
        <dbReference type="Pfam" id="PF00303"/>
    </source>
</evidence>
<evidence type="ECO:0000313" key="7">
    <source>
        <dbReference type="EMBL" id="AUR79967.1"/>
    </source>
</evidence>
<proteinExistence type="predicted"/>
<dbReference type="PANTHER" id="PTHR11548:SF1">
    <property type="entry name" value="THYMIDYLATE SYNTHASE 1"/>
    <property type="match status" value="1"/>
</dbReference>
<dbReference type="EC" id="2.1.1.45" evidence="1"/>
<geneLocation type="plasmid" evidence="7">
    <name>pCf587</name>
</geneLocation>
<dbReference type="Gene3D" id="3.30.572.10">
    <property type="entry name" value="Thymidylate synthase/dCMP hydroxymethylase domain"/>
    <property type="match status" value="1"/>
</dbReference>
<dbReference type="AlphaFoldDB" id="A0A2I7QF70"/>
<dbReference type="InterPro" id="IPR000398">
    <property type="entry name" value="Thymidylate_synthase"/>
</dbReference>
<dbReference type="EMBL" id="MG053108">
    <property type="protein sequence ID" value="AUR79967.1"/>
    <property type="molecule type" value="Genomic_DNA"/>
</dbReference>
<dbReference type="PROSITE" id="PS00091">
    <property type="entry name" value="THYMIDYLATE_SYNTHASE"/>
    <property type="match status" value="1"/>
</dbReference>
<evidence type="ECO:0000256" key="4">
    <source>
        <dbReference type="ARBA" id="ARBA00022727"/>
    </source>
</evidence>
<dbReference type="InterPro" id="IPR036926">
    <property type="entry name" value="Thymidate_synth/dCMP_Mease_sf"/>
</dbReference>
<dbReference type="InterPro" id="IPR023451">
    <property type="entry name" value="Thymidate_synth/dCMP_Mease_dom"/>
</dbReference>
<feature type="domain" description="Thymidylate synthase/dCMP hydroxymethylase" evidence="6">
    <location>
        <begin position="1"/>
        <end position="161"/>
    </location>
</feature>
<dbReference type="InterPro" id="IPR020940">
    <property type="entry name" value="Thymidylate_synthase_AS"/>
</dbReference>
<dbReference type="GO" id="GO:0032259">
    <property type="term" value="P:methylation"/>
    <property type="evidence" value="ECO:0007669"/>
    <property type="project" value="UniProtKB-KW"/>
</dbReference>
<dbReference type="CDD" id="cd00351">
    <property type="entry name" value="TS_Pyrimidine_HMase"/>
    <property type="match status" value="1"/>
</dbReference>
<feature type="active site" evidence="5">
    <location>
        <position position="154"/>
    </location>
</feature>
<dbReference type="Pfam" id="PF00303">
    <property type="entry name" value="Thymidylat_synt"/>
    <property type="match status" value="1"/>
</dbReference>
<evidence type="ECO:0000256" key="5">
    <source>
        <dbReference type="PROSITE-ProRule" id="PRU10016"/>
    </source>
</evidence>
<evidence type="ECO:0000256" key="2">
    <source>
        <dbReference type="ARBA" id="ARBA00022603"/>
    </source>
</evidence>
<keyword evidence="4" id="KW-0545">Nucleotide biosynthesis</keyword>
<organism evidence="7">
    <name type="scientific">Citrobacter freundii</name>
    <dbReference type="NCBI Taxonomy" id="546"/>
    <lineage>
        <taxon>Bacteria</taxon>
        <taxon>Pseudomonadati</taxon>
        <taxon>Pseudomonadota</taxon>
        <taxon>Gammaproteobacteria</taxon>
        <taxon>Enterobacterales</taxon>
        <taxon>Enterobacteriaceae</taxon>
        <taxon>Citrobacter</taxon>
        <taxon>Citrobacter freundii complex</taxon>
    </lineage>
</organism>
<keyword evidence="3" id="KW-0808">Transferase</keyword>
<evidence type="ECO:0000256" key="1">
    <source>
        <dbReference type="ARBA" id="ARBA00011947"/>
    </source>
</evidence>
<dbReference type="GO" id="GO:0005829">
    <property type="term" value="C:cytosol"/>
    <property type="evidence" value="ECO:0007669"/>
    <property type="project" value="TreeGrafter"/>
</dbReference>
<dbReference type="GO" id="GO:0004799">
    <property type="term" value="F:thymidylate synthase activity"/>
    <property type="evidence" value="ECO:0007669"/>
    <property type="project" value="UniProtKB-EC"/>
</dbReference>
<dbReference type="GO" id="GO:0006231">
    <property type="term" value="P:dTMP biosynthetic process"/>
    <property type="evidence" value="ECO:0007669"/>
    <property type="project" value="InterPro"/>
</dbReference>
<protein>
    <recommendedName>
        <fullName evidence="1">thymidylate synthase</fullName>
        <ecNumber evidence="1">2.1.1.45</ecNumber>
    </recommendedName>
</protein>
<evidence type="ECO:0000256" key="3">
    <source>
        <dbReference type="ARBA" id="ARBA00022679"/>
    </source>
</evidence>
<name>A0A2I7QF70_CITFR</name>
<dbReference type="InterPro" id="IPR045097">
    <property type="entry name" value="Thymidate_synth/dCMP_Mease"/>
</dbReference>
<keyword evidence="2" id="KW-0489">Methyltransferase</keyword>
<dbReference type="SUPFAM" id="SSF55831">
    <property type="entry name" value="Thymidylate synthase/dCMP hydroxymethylase"/>
    <property type="match status" value="1"/>
</dbReference>
<keyword evidence="7" id="KW-0614">Plasmid</keyword>
<dbReference type="PRINTS" id="PR00108">
    <property type="entry name" value="THYMDSNTHASE"/>
</dbReference>
<gene>
    <name evidence="7" type="ORF">pCf587_0187</name>
</gene>
<accession>A0A2I7QF70</accession>
<dbReference type="PANTHER" id="PTHR11548">
    <property type="entry name" value="THYMIDYLATE SYNTHASE 1"/>
    <property type="match status" value="1"/>
</dbReference>